<comment type="caution">
    <text evidence="1">The sequence shown here is derived from an EMBL/GenBank/DDBJ whole genome shotgun (WGS) entry which is preliminary data.</text>
</comment>
<accession>A0A6L9EDR3</accession>
<organism evidence="1 2">
    <name type="scientific">Poritiphilus flavus</name>
    <dbReference type="NCBI Taxonomy" id="2697053"/>
    <lineage>
        <taxon>Bacteria</taxon>
        <taxon>Pseudomonadati</taxon>
        <taxon>Bacteroidota</taxon>
        <taxon>Flavobacteriia</taxon>
        <taxon>Flavobacteriales</taxon>
        <taxon>Flavobacteriaceae</taxon>
        <taxon>Poritiphilus</taxon>
    </lineage>
</organism>
<keyword evidence="2" id="KW-1185">Reference proteome</keyword>
<evidence type="ECO:0000313" key="2">
    <source>
        <dbReference type="Proteomes" id="UP000475249"/>
    </source>
</evidence>
<dbReference type="RefSeq" id="WP_161435965.1">
    <property type="nucleotide sequence ID" value="NZ_WXYO01000006.1"/>
</dbReference>
<protein>
    <recommendedName>
        <fullName evidence="3">Prepilin-type N-terminal cleavage/methylation domain-containing protein</fullName>
    </recommendedName>
</protein>
<gene>
    <name evidence="1" type="ORF">GTQ38_12925</name>
</gene>
<evidence type="ECO:0008006" key="3">
    <source>
        <dbReference type="Google" id="ProtNLM"/>
    </source>
</evidence>
<name>A0A6L9EDR3_9FLAO</name>
<evidence type="ECO:0000313" key="1">
    <source>
        <dbReference type="EMBL" id="NAS12914.1"/>
    </source>
</evidence>
<proteinExistence type="predicted"/>
<dbReference type="AlphaFoldDB" id="A0A6L9EDR3"/>
<reference evidence="1 2" key="1">
    <citation type="submission" date="2020-01" db="EMBL/GenBank/DDBJ databases">
        <title>Bacteria diversity of Porities sp.</title>
        <authorList>
            <person name="Wang G."/>
        </authorList>
    </citation>
    <scope>NUCLEOTIDE SEQUENCE [LARGE SCALE GENOMIC DNA]</scope>
    <source>
        <strain evidence="1 2">R33</strain>
    </source>
</reference>
<dbReference type="EMBL" id="WXYO01000006">
    <property type="protein sequence ID" value="NAS12914.1"/>
    <property type="molecule type" value="Genomic_DNA"/>
</dbReference>
<sequence>MLRKNLKIRAFTISEMLVVLLLTSIITGLAYGVLNLVQSQMRGIETNYSRNTELNLLRRSLWVDFNSYNHIYFDAKTATLLFENELDSRSYKFESEWIVKARDTFNIKLIVIELFQEGRPQTQGEVDAIALESSELFGGQRVFVYKKDLAVNHMNR</sequence>
<dbReference type="Proteomes" id="UP000475249">
    <property type="component" value="Unassembled WGS sequence"/>
</dbReference>